<dbReference type="AlphaFoldDB" id="A0A1H7Y5G5"/>
<dbReference type="SUPFAM" id="SSF46785">
    <property type="entry name" value="Winged helix' DNA-binding domain"/>
    <property type="match status" value="1"/>
</dbReference>
<proteinExistence type="predicted"/>
<organism evidence="1 2">
    <name type="scientific">Roseovarius azorensis</name>
    <dbReference type="NCBI Taxonomy" id="1287727"/>
    <lineage>
        <taxon>Bacteria</taxon>
        <taxon>Pseudomonadati</taxon>
        <taxon>Pseudomonadota</taxon>
        <taxon>Alphaproteobacteria</taxon>
        <taxon>Rhodobacterales</taxon>
        <taxon>Roseobacteraceae</taxon>
        <taxon>Roseovarius</taxon>
    </lineage>
</organism>
<keyword evidence="2" id="KW-1185">Reference proteome</keyword>
<dbReference type="EMBL" id="FOAG01000030">
    <property type="protein sequence ID" value="SEM41124.1"/>
    <property type="molecule type" value="Genomic_DNA"/>
</dbReference>
<dbReference type="InterPro" id="IPR036390">
    <property type="entry name" value="WH_DNA-bd_sf"/>
</dbReference>
<evidence type="ECO:0008006" key="3">
    <source>
        <dbReference type="Google" id="ProtNLM"/>
    </source>
</evidence>
<reference evidence="1 2" key="1">
    <citation type="submission" date="2016-10" db="EMBL/GenBank/DDBJ databases">
        <authorList>
            <person name="de Groot N.N."/>
        </authorList>
    </citation>
    <scope>NUCLEOTIDE SEQUENCE [LARGE SCALE GENOMIC DNA]</scope>
    <source>
        <strain evidence="1 2">DSM 100674</strain>
    </source>
</reference>
<protein>
    <recommendedName>
        <fullName evidence="3">Ferric uptake regulation protein</fullName>
    </recommendedName>
</protein>
<dbReference type="Proteomes" id="UP000199582">
    <property type="component" value="Unassembled WGS sequence"/>
</dbReference>
<accession>A0A1H7Y5G5</accession>
<gene>
    <name evidence="1" type="ORF">SAMN05443999_1305</name>
</gene>
<name>A0A1H7Y5G5_9RHOB</name>
<sequence>MRQRGVDMPRVMPPKRQDAAKCGHMRLLVLEALRDGPKPLTGIAEYVSARRPEIDYSIAYTRCGQCLAKLRNAGLVKREGRVWLRF</sequence>
<dbReference type="STRING" id="1287727.SAMN05443999_1305"/>
<evidence type="ECO:0000313" key="1">
    <source>
        <dbReference type="EMBL" id="SEM41124.1"/>
    </source>
</evidence>
<evidence type="ECO:0000313" key="2">
    <source>
        <dbReference type="Proteomes" id="UP000199582"/>
    </source>
</evidence>